<feature type="transmembrane region" description="Helical" evidence="2">
    <location>
        <begin position="306"/>
        <end position="328"/>
    </location>
</feature>
<dbReference type="EnsemblMetazoa" id="GBRI023254-RA">
    <property type="protein sequence ID" value="GBRI023254-PA"/>
    <property type="gene ID" value="GBRI023254"/>
</dbReference>
<evidence type="ECO:0000256" key="2">
    <source>
        <dbReference type="SAM" id="Phobius"/>
    </source>
</evidence>
<dbReference type="Proteomes" id="UP000091820">
    <property type="component" value="Unassembled WGS sequence"/>
</dbReference>
<keyword evidence="2" id="KW-1133">Transmembrane helix</keyword>
<evidence type="ECO:0000256" key="1">
    <source>
        <dbReference type="SAM" id="MobiDB-lite"/>
    </source>
</evidence>
<organism evidence="3 4">
    <name type="scientific">Glossina brevipalpis</name>
    <dbReference type="NCBI Taxonomy" id="37001"/>
    <lineage>
        <taxon>Eukaryota</taxon>
        <taxon>Metazoa</taxon>
        <taxon>Ecdysozoa</taxon>
        <taxon>Arthropoda</taxon>
        <taxon>Hexapoda</taxon>
        <taxon>Insecta</taxon>
        <taxon>Pterygota</taxon>
        <taxon>Neoptera</taxon>
        <taxon>Endopterygota</taxon>
        <taxon>Diptera</taxon>
        <taxon>Brachycera</taxon>
        <taxon>Muscomorpha</taxon>
        <taxon>Hippoboscoidea</taxon>
        <taxon>Glossinidae</taxon>
        <taxon>Glossina</taxon>
    </lineage>
</organism>
<keyword evidence="4" id="KW-1185">Reference proteome</keyword>
<evidence type="ECO:0000313" key="4">
    <source>
        <dbReference type="Proteomes" id="UP000091820"/>
    </source>
</evidence>
<keyword evidence="2" id="KW-0472">Membrane</keyword>
<dbReference type="AlphaFoldDB" id="A0A1A9WKR7"/>
<evidence type="ECO:0000313" key="3">
    <source>
        <dbReference type="EnsemblMetazoa" id="GBRI023254-PA"/>
    </source>
</evidence>
<feature type="region of interest" description="Disordered" evidence="1">
    <location>
        <begin position="68"/>
        <end position="118"/>
    </location>
</feature>
<accession>A0A1A9WKR7</accession>
<name>A0A1A9WKR7_9MUSC</name>
<keyword evidence="2" id="KW-0812">Transmembrane</keyword>
<feature type="compositionally biased region" description="Acidic residues" evidence="1">
    <location>
        <begin position="73"/>
        <end position="89"/>
    </location>
</feature>
<protein>
    <submittedName>
        <fullName evidence="3">Uncharacterized protein</fullName>
    </submittedName>
</protein>
<sequence>MVISTCTAANNTHGLECYVCDTCDDLENFNHLQSCEEPLIIDIYSSTTTTPGNLLQTLENTTVNINNTKPSEEIEGSGEIGSDDFEYEDFKEKRRKPSNSDKNQSVGENPFFEKTTTTPSKPFIINEDNIIEYKETVRKPLIIEKNIWENDDLEYEENNFVNNEKEHFTEISKTFTTPFVASIKSKMKADIKNQQISEIIFDYNSKEDYLDNEEHTLTMPDIKFNNLKSVSQESFSDSVAVCYLIKMTINNTLITKRGCSNLINASNQLTCQSLHNDAPLEICHICDTNACNKFLIANDDENLENALNIAAVSINSSMMLFSIFIIIVSSSL</sequence>
<reference evidence="4" key="1">
    <citation type="submission" date="2014-03" db="EMBL/GenBank/DDBJ databases">
        <authorList>
            <person name="Aksoy S."/>
            <person name="Warren W."/>
            <person name="Wilson R.K."/>
        </authorList>
    </citation>
    <scope>NUCLEOTIDE SEQUENCE [LARGE SCALE GENOMIC DNA]</scope>
    <source>
        <strain evidence="4">IAEA</strain>
    </source>
</reference>
<proteinExistence type="predicted"/>
<reference evidence="3" key="2">
    <citation type="submission" date="2020-05" db="UniProtKB">
        <authorList>
            <consortium name="EnsemblMetazoa"/>
        </authorList>
    </citation>
    <scope>IDENTIFICATION</scope>
    <source>
        <strain evidence="3">IAEA</strain>
    </source>
</reference>
<dbReference type="VEuPathDB" id="VectorBase:GBRI023254"/>